<dbReference type="EC" id="4.2.1.8" evidence="2"/>
<sequence>MTFMKGATAIALLSLTGVAACDEAMMGTRPMSEPQVGLAAADALDLASAQRLYPNMTAVEFAELDDDGNGILDAQEQRDIEDFDIDDRIEG</sequence>
<evidence type="ECO:0000256" key="1">
    <source>
        <dbReference type="SAM" id="SignalP"/>
    </source>
</evidence>
<dbReference type="STRING" id="314256.OG2516_05673"/>
<name>Q2CIL7_OCEGH</name>
<evidence type="ECO:0000313" key="2">
    <source>
        <dbReference type="EMBL" id="EAR52572.1"/>
    </source>
</evidence>
<dbReference type="RefSeq" id="WP_007254662.1">
    <property type="nucleotide sequence ID" value="NZ_CH724107.1"/>
</dbReference>
<comment type="caution">
    <text evidence="2">The sequence shown here is derived from an EMBL/GenBank/DDBJ whole genome shotgun (WGS) entry which is preliminary data.</text>
</comment>
<dbReference type="HOGENOM" id="CLU_2424026_0_0_5"/>
<dbReference type="AlphaFoldDB" id="Q2CIL7"/>
<feature type="chain" id="PRO_5004207538" evidence="1">
    <location>
        <begin position="21"/>
        <end position="91"/>
    </location>
</feature>
<dbReference type="EMBL" id="AAOT01000003">
    <property type="protein sequence ID" value="EAR52572.1"/>
    <property type="molecule type" value="Genomic_DNA"/>
</dbReference>
<evidence type="ECO:0000313" key="3">
    <source>
        <dbReference type="Proteomes" id="UP000003635"/>
    </source>
</evidence>
<dbReference type="Proteomes" id="UP000003635">
    <property type="component" value="Unassembled WGS sequence"/>
</dbReference>
<keyword evidence="3" id="KW-1185">Reference proteome</keyword>
<dbReference type="PROSITE" id="PS51257">
    <property type="entry name" value="PROKAR_LIPOPROTEIN"/>
    <property type="match status" value="1"/>
</dbReference>
<dbReference type="OrthoDB" id="5470953at2"/>
<proteinExistence type="predicted"/>
<accession>Q2CIL7</accession>
<keyword evidence="1" id="KW-0732">Signal</keyword>
<keyword evidence="2" id="KW-0456">Lyase</keyword>
<organism evidence="2 3">
    <name type="scientific">Oceanicola granulosus (strain ATCC BAA-861 / DSM 15982 / KCTC 12143 / HTCC2516)</name>
    <dbReference type="NCBI Taxonomy" id="314256"/>
    <lineage>
        <taxon>Bacteria</taxon>
        <taxon>Pseudomonadati</taxon>
        <taxon>Pseudomonadota</taxon>
        <taxon>Alphaproteobacteria</taxon>
        <taxon>Rhodobacterales</taxon>
        <taxon>Roseobacteraceae</taxon>
        <taxon>Oceanicola</taxon>
    </lineage>
</organism>
<protein>
    <submittedName>
        <fullName evidence="2">Mannonate dehydratase</fullName>
        <ecNumber evidence="2">4.2.1.8</ecNumber>
    </submittedName>
</protein>
<feature type="signal peptide" evidence="1">
    <location>
        <begin position="1"/>
        <end position="20"/>
    </location>
</feature>
<reference evidence="2 3" key="1">
    <citation type="journal article" date="2010" name="J. Bacteriol.">
        <title>Genome sequences of Oceanicola granulosus HTCC2516(T) and Oceanicola batsensis HTCC2597(TDelta).</title>
        <authorList>
            <person name="Thrash J.C."/>
            <person name="Cho J.C."/>
            <person name="Vergin K.L."/>
            <person name="Giovannoni S.J."/>
        </authorList>
    </citation>
    <scope>NUCLEOTIDE SEQUENCE [LARGE SCALE GENOMIC DNA]</scope>
    <source>
        <strain evidence="3">ATCC BAA-861 / DSM 15982 / KCTC 12143 / HTCC2516</strain>
    </source>
</reference>
<gene>
    <name evidence="2" type="ORF">OG2516_05673</name>
</gene>
<dbReference type="GO" id="GO:0008927">
    <property type="term" value="F:mannonate dehydratase activity"/>
    <property type="evidence" value="ECO:0007669"/>
    <property type="project" value="UniProtKB-EC"/>
</dbReference>